<comment type="caution">
    <text evidence="1">The sequence shown here is derived from an EMBL/GenBank/DDBJ whole genome shotgun (WGS) entry which is preliminary data.</text>
</comment>
<dbReference type="OrthoDB" id="125932at2759"/>
<dbReference type="Proteomes" id="UP000688947">
    <property type="component" value="Unassembled WGS sequence"/>
</dbReference>
<gene>
    <name evidence="1" type="ORF">JG687_00006966</name>
</gene>
<protein>
    <submittedName>
        <fullName evidence="1">Uncharacterized protein</fullName>
    </submittedName>
</protein>
<accession>A0A8T1UL42</accession>
<sequence>MATAVKRSFDRLPSARIDKYFVTLQNMIQTIISHGGENNYKLARVNKEHSRGSSKPRSLLIEEDAVDYGFSQHDSWYLKSYCNQF</sequence>
<dbReference type="EMBL" id="JAENGZ010000295">
    <property type="protein sequence ID" value="KAG6962756.1"/>
    <property type="molecule type" value="Genomic_DNA"/>
</dbReference>
<name>A0A8T1UL42_9STRA</name>
<proteinExistence type="predicted"/>
<evidence type="ECO:0000313" key="1">
    <source>
        <dbReference type="EMBL" id="KAG6962756.1"/>
    </source>
</evidence>
<organism evidence="1 2">
    <name type="scientific">Phytophthora cactorum</name>
    <dbReference type="NCBI Taxonomy" id="29920"/>
    <lineage>
        <taxon>Eukaryota</taxon>
        <taxon>Sar</taxon>
        <taxon>Stramenopiles</taxon>
        <taxon>Oomycota</taxon>
        <taxon>Peronosporomycetes</taxon>
        <taxon>Peronosporales</taxon>
        <taxon>Peronosporaceae</taxon>
        <taxon>Phytophthora</taxon>
    </lineage>
</organism>
<dbReference type="AlphaFoldDB" id="A0A8T1UL42"/>
<reference evidence="1" key="1">
    <citation type="submission" date="2021-01" db="EMBL/GenBank/DDBJ databases">
        <title>Phytophthora aleatoria, a newly-described species from Pinus radiata is distinct from Phytophthora cactorum isolates based on comparative genomics.</title>
        <authorList>
            <person name="Mcdougal R."/>
            <person name="Panda P."/>
            <person name="Williams N."/>
            <person name="Studholme D.J."/>
        </authorList>
    </citation>
    <scope>NUCLEOTIDE SEQUENCE</scope>
    <source>
        <strain evidence="1">NZFS 3830</strain>
    </source>
</reference>
<evidence type="ECO:0000313" key="2">
    <source>
        <dbReference type="Proteomes" id="UP000688947"/>
    </source>
</evidence>